<dbReference type="Proteomes" id="UP000594638">
    <property type="component" value="Unassembled WGS sequence"/>
</dbReference>
<reference evidence="11 12" key="1">
    <citation type="submission" date="2019-12" db="EMBL/GenBank/DDBJ databases">
        <authorList>
            <person name="Alioto T."/>
            <person name="Alioto T."/>
            <person name="Gomez Garrido J."/>
        </authorList>
    </citation>
    <scope>NUCLEOTIDE SEQUENCE [LARGE SCALE GENOMIC DNA]</scope>
</reference>
<evidence type="ECO:0000256" key="5">
    <source>
        <dbReference type="ARBA" id="ARBA00022692"/>
    </source>
</evidence>
<dbReference type="Gramene" id="OE9A072834T2">
    <property type="protein sequence ID" value="OE9A072834C2"/>
    <property type="gene ID" value="OE9A072834"/>
</dbReference>
<feature type="transmembrane region" description="Helical" evidence="8">
    <location>
        <begin position="180"/>
        <end position="206"/>
    </location>
</feature>
<feature type="transmembrane region" description="Helical" evidence="8">
    <location>
        <begin position="226"/>
        <end position="250"/>
    </location>
</feature>
<keyword evidence="5 8" id="KW-0812">Transmembrane</keyword>
<keyword evidence="7 8" id="KW-0472">Membrane</keyword>
<keyword evidence="12" id="KW-1185">Reference proteome</keyword>
<feature type="region of interest" description="Disordered" evidence="9">
    <location>
        <begin position="57"/>
        <end position="81"/>
    </location>
</feature>
<dbReference type="InterPro" id="IPR044173">
    <property type="entry name" value="CASPL"/>
</dbReference>
<comment type="caution">
    <text evidence="11">The sequence shown here is derived from an EMBL/GenBank/DDBJ whole genome shotgun (WGS) entry which is preliminary data.</text>
</comment>
<dbReference type="OrthoDB" id="1926504at2759"/>
<comment type="subcellular location">
    <subcellularLocation>
        <location evidence="1 8">Cell membrane</location>
        <topology evidence="1 8">Multi-pass membrane protein</topology>
    </subcellularLocation>
</comment>
<dbReference type="PANTHER" id="PTHR36488:SF8">
    <property type="entry name" value="CASP-LIKE PROTEIN 1U1"/>
    <property type="match status" value="1"/>
</dbReference>
<evidence type="ECO:0000256" key="4">
    <source>
        <dbReference type="ARBA" id="ARBA00022475"/>
    </source>
</evidence>
<dbReference type="NCBIfam" id="TIGR01569">
    <property type="entry name" value="A_tha_TIGR01569"/>
    <property type="match status" value="1"/>
</dbReference>
<dbReference type="PANTHER" id="PTHR36488">
    <property type="entry name" value="CASP-LIKE PROTEIN 1U1"/>
    <property type="match status" value="1"/>
</dbReference>
<organism evidence="11 12">
    <name type="scientific">Olea europaea subsp. europaea</name>
    <dbReference type="NCBI Taxonomy" id="158383"/>
    <lineage>
        <taxon>Eukaryota</taxon>
        <taxon>Viridiplantae</taxon>
        <taxon>Streptophyta</taxon>
        <taxon>Embryophyta</taxon>
        <taxon>Tracheophyta</taxon>
        <taxon>Spermatophyta</taxon>
        <taxon>Magnoliopsida</taxon>
        <taxon>eudicotyledons</taxon>
        <taxon>Gunneridae</taxon>
        <taxon>Pentapetalae</taxon>
        <taxon>asterids</taxon>
        <taxon>lamiids</taxon>
        <taxon>Lamiales</taxon>
        <taxon>Oleaceae</taxon>
        <taxon>Oleeae</taxon>
        <taxon>Olea</taxon>
    </lineage>
</organism>
<feature type="transmembrane region" description="Helical" evidence="8">
    <location>
        <begin position="87"/>
        <end position="113"/>
    </location>
</feature>
<dbReference type="EMBL" id="CACTIH010001924">
    <property type="protein sequence ID" value="CAA2968860.1"/>
    <property type="molecule type" value="Genomic_DNA"/>
</dbReference>
<dbReference type="InterPro" id="IPR006459">
    <property type="entry name" value="CASP/CASPL"/>
</dbReference>
<proteinExistence type="inferred from homology"/>
<evidence type="ECO:0000256" key="8">
    <source>
        <dbReference type="RuleBase" id="RU361233"/>
    </source>
</evidence>
<comment type="subunit">
    <text evidence="3 8">Homodimer and heterodimers.</text>
</comment>
<keyword evidence="6 8" id="KW-1133">Transmembrane helix</keyword>
<feature type="transmembrane region" description="Helical" evidence="8">
    <location>
        <begin position="141"/>
        <end position="168"/>
    </location>
</feature>
<protein>
    <recommendedName>
        <fullName evidence="8">CASP-like protein</fullName>
    </recommendedName>
</protein>
<dbReference type="InterPro" id="IPR006702">
    <property type="entry name" value="CASP_dom"/>
</dbReference>
<evidence type="ECO:0000256" key="7">
    <source>
        <dbReference type="ARBA" id="ARBA00023136"/>
    </source>
</evidence>
<accession>A0A8S0QSS9</accession>
<evidence type="ECO:0000256" key="6">
    <source>
        <dbReference type="ARBA" id="ARBA00022989"/>
    </source>
</evidence>
<sequence>MKTNHLACGKFQPKKSQKHIHFLYIYSSHSCVWYIFNHTYNIQQNLARGMASESYKTAPDTTTSWEKEETRPPVAPPRQPPQSRASAAYFALVDVVLRFLLFASALAAVLVMVTSKQTEIVPIPIYPFQAPASAKFNHSPAFIYFVAALSAVGFYSIISGLFSLFALLRPGSFPKVVSHFLIFDVLFLGVVAAATGTAGGVAYIGLKGNSHTGWRKICNIYDEFCRHIGASIAVSLVASILLALLVLFSISSLSKKIPR</sequence>
<name>A0A8S0QSS9_OLEEU</name>
<evidence type="ECO:0000313" key="12">
    <source>
        <dbReference type="Proteomes" id="UP000594638"/>
    </source>
</evidence>
<evidence type="ECO:0000256" key="3">
    <source>
        <dbReference type="ARBA" id="ARBA00011489"/>
    </source>
</evidence>
<dbReference type="GO" id="GO:0005886">
    <property type="term" value="C:plasma membrane"/>
    <property type="evidence" value="ECO:0007669"/>
    <property type="project" value="UniProtKB-SubCell"/>
</dbReference>
<evidence type="ECO:0000256" key="1">
    <source>
        <dbReference type="ARBA" id="ARBA00004651"/>
    </source>
</evidence>
<evidence type="ECO:0000256" key="2">
    <source>
        <dbReference type="ARBA" id="ARBA00007651"/>
    </source>
</evidence>
<evidence type="ECO:0000259" key="10">
    <source>
        <dbReference type="Pfam" id="PF04535"/>
    </source>
</evidence>
<keyword evidence="4 8" id="KW-1003">Cell membrane</keyword>
<evidence type="ECO:0000256" key="9">
    <source>
        <dbReference type="SAM" id="MobiDB-lite"/>
    </source>
</evidence>
<comment type="similarity">
    <text evidence="2 8">Belongs to the Casparian strip membrane proteins (CASP) family.</text>
</comment>
<feature type="domain" description="Casparian strip membrane protein" evidence="10">
    <location>
        <begin position="91"/>
        <end position="241"/>
    </location>
</feature>
<gene>
    <name evidence="11" type="ORF">OLEA9_A072834</name>
</gene>
<dbReference type="Pfam" id="PF04535">
    <property type="entry name" value="CASP_dom"/>
    <property type="match status" value="1"/>
</dbReference>
<dbReference type="AlphaFoldDB" id="A0A8S0QSS9"/>
<evidence type="ECO:0000313" key="11">
    <source>
        <dbReference type="EMBL" id="CAA2968860.1"/>
    </source>
</evidence>